<dbReference type="Proteomes" id="UP000615026">
    <property type="component" value="Unassembled WGS sequence"/>
</dbReference>
<dbReference type="RefSeq" id="WP_193993147.1">
    <property type="nucleotide sequence ID" value="NZ_JADEXP010000080.1"/>
</dbReference>
<comment type="caution">
    <text evidence="1">The sequence shown here is derived from an EMBL/GenBank/DDBJ whole genome shotgun (WGS) entry which is preliminary data.</text>
</comment>
<evidence type="ECO:0000313" key="1">
    <source>
        <dbReference type="EMBL" id="MBE9067180.1"/>
    </source>
</evidence>
<dbReference type="AlphaFoldDB" id="A0A928ZRC0"/>
<name>A0A928ZRC0_LEPEC</name>
<organism evidence="1 2">
    <name type="scientific">Leptolyngbya cf. ectocarpi LEGE 11479</name>
    <dbReference type="NCBI Taxonomy" id="1828722"/>
    <lineage>
        <taxon>Bacteria</taxon>
        <taxon>Bacillati</taxon>
        <taxon>Cyanobacteriota</taxon>
        <taxon>Cyanophyceae</taxon>
        <taxon>Leptolyngbyales</taxon>
        <taxon>Leptolyngbyaceae</taxon>
        <taxon>Leptolyngbya group</taxon>
        <taxon>Leptolyngbya</taxon>
    </lineage>
</organism>
<keyword evidence="2" id="KW-1185">Reference proteome</keyword>
<proteinExistence type="predicted"/>
<accession>A0A928ZRC0</accession>
<evidence type="ECO:0000313" key="2">
    <source>
        <dbReference type="Proteomes" id="UP000615026"/>
    </source>
</evidence>
<dbReference type="EMBL" id="JADEXP010000080">
    <property type="protein sequence ID" value="MBE9067180.1"/>
    <property type="molecule type" value="Genomic_DNA"/>
</dbReference>
<sequence length="145" mass="15585">MELTALLASFLTPFLPHLLKLGTPVAEEAGKTLGSKLGEGTWETAKQVWGKLSPKVAEKPLAQGALEALADNSQDNEAQEVWISQLTKMLAANSNLAEELQRLLDKDAKVVKQAVSVSQTVVGDRNIVIGNSSGFFNLTQSQVVR</sequence>
<protein>
    <submittedName>
        <fullName evidence="1">Uncharacterized protein</fullName>
    </submittedName>
</protein>
<reference evidence="1" key="1">
    <citation type="submission" date="2020-10" db="EMBL/GenBank/DDBJ databases">
        <authorList>
            <person name="Castelo-Branco R."/>
            <person name="Eusebio N."/>
            <person name="Adriana R."/>
            <person name="Vieira A."/>
            <person name="Brugerolle De Fraissinette N."/>
            <person name="Rezende De Castro R."/>
            <person name="Schneider M.P."/>
            <person name="Vasconcelos V."/>
            <person name="Leao P.N."/>
        </authorList>
    </citation>
    <scope>NUCLEOTIDE SEQUENCE</scope>
    <source>
        <strain evidence="1">LEGE 11479</strain>
    </source>
</reference>
<gene>
    <name evidence="1" type="ORF">IQ260_10985</name>
</gene>